<reference evidence="1" key="1">
    <citation type="submission" date="2020-03" db="EMBL/GenBank/DDBJ databases">
        <title>Draft sequencing of Paenibacilllus sp. S3N08.</title>
        <authorList>
            <person name="Kim D.-U."/>
        </authorList>
    </citation>
    <scope>NUCLEOTIDE SEQUENCE</scope>
    <source>
        <strain evidence="1">S3N08</strain>
    </source>
</reference>
<protein>
    <submittedName>
        <fullName evidence="1">GrpB family protein</fullName>
    </submittedName>
</protein>
<dbReference type="Proteomes" id="UP001165962">
    <property type="component" value="Unassembled WGS sequence"/>
</dbReference>
<dbReference type="Pfam" id="PF04229">
    <property type="entry name" value="GrpB"/>
    <property type="match status" value="1"/>
</dbReference>
<comment type="caution">
    <text evidence="1">The sequence shown here is derived from an EMBL/GenBank/DDBJ whole genome shotgun (WGS) entry which is preliminary data.</text>
</comment>
<evidence type="ECO:0000313" key="1">
    <source>
        <dbReference type="EMBL" id="NHN31372.1"/>
    </source>
</evidence>
<name>A0ABX0J4R2_9BACL</name>
<organism evidence="1 2">
    <name type="scientific">Paenibacillus agricola</name>
    <dbReference type="NCBI Taxonomy" id="2716264"/>
    <lineage>
        <taxon>Bacteria</taxon>
        <taxon>Bacillati</taxon>
        <taxon>Bacillota</taxon>
        <taxon>Bacilli</taxon>
        <taxon>Bacillales</taxon>
        <taxon>Paenibacillaceae</taxon>
        <taxon>Paenibacillus</taxon>
    </lineage>
</organism>
<dbReference type="EMBL" id="JAAOIW010000005">
    <property type="protein sequence ID" value="NHN31372.1"/>
    <property type="molecule type" value="Genomic_DNA"/>
</dbReference>
<evidence type="ECO:0000313" key="2">
    <source>
        <dbReference type="Proteomes" id="UP001165962"/>
    </source>
</evidence>
<dbReference type="RefSeq" id="WP_166151343.1">
    <property type="nucleotide sequence ID" value="NZ_JAAOIW010000005.1"/>
</dbReference>
<dbReference type="InterPro" id="IPR007344">
    <property type="entry name" value="GrpB/CoaE"/>
</dbReference>
<dbReference type="SUPFAM" id="SSF81301">
    <property type="entry name" value="Nucleotidyltransferase"/>
    <property type="match status" value="1"/>
</dbReference>
<proteinExistence type="predicted"/>
<gene>
    <name evidence="1" type="ORF">G9U52_16150</name>
</gene>
<sequence>MIPYDPNWSVLFAEEAYSIKNAISDIVSSIEHFGSTSVYGLDVVILRWLFFERCLFFFLNPRPGTIPEYWL</sequence>
<dbReference type="InterPro" id="IPR043519">
    <property type="entry name" value="NT_sf"/>
</dbReference>
<accession>A0ABX0J4R2</accession>
<keyword evidence="2" id="KW-1185">Reference proteome</keyword>
<dbReference type="Gene3D" id="3.30.460.10">
    <property type="entry name" value="Beta Polymerase, domain 2"/>
    <property type="match status" value="1"/>
</dbReference>